<feature type="transmembrane region" description="Helical" evidence="2">
    <location>
        <begin position="46"/>
        <end position="66"/>
    </location>
</feature>
<evidence type="ECO:0008006" key="5">
    <source>
        <dbReference type="Google" id="ProtNLM"/>
    </source>
</evidence>
<feature type="transmembrane region" description="Helical" evidence="2">
    <location>
        <begin position="266"/>
        <end position="285"/>
    </location>
</feature>
<comment type="caution">
    <text evidence="3">The sequence shown here is derived from an EMBL/GenBank/DDBJ whole genome shotgun (WGS) entry which is preliminary data.</text>
</comment>
<reference evidence="3 4" key="1">
    <citation type="journal article" date="2019" name="Int. J. Syst. Evol. Microbiol.">
        <title>The Global Catalogue of Microorganisms (GCM) 10K type strain sequencing project: providing services to taxonomists for standard genome sequencing and annotation.</title>
        <authorList>
            <consortium name="The Broad Institute Genomics Platform"/>
            <consortium name="The Broad Institute Genome Sequencing Center for Infectious Disease"/>
            <person name="Wu L."/>
            <person name="Ma J."/>
        </authorList>
    </citation>
    <scope>NUCLEOTIDE SEQUENCE [LARGE SCALE GENOMIC DNA]</scope>
    <source>
        <strain evidence="3 4">CGMCC 1.12237</strain>
    </source>
</reference>
<evidence type="ECO:0000313" key="3">
    <source>
        <dbReference type="EMBL" id="MFC5368408.1"/>
    </source>
</evidence>
<dbReference type="EMBL" id="JBHSKX010000002">
    <property type="protein sequence ID" value="MFC5368408.1"/>
    <property type="molecule type" value="Genomic_DNA"/>
</dbReference>
<accession>A0ABD5REL8</accession>
<feature type="region of interest" description="Disordered" evidence="1">
    <location>
        <begin position="340"/>
        <end position="368"/>
    </location>
</feature>
<feature type="transmembrane region" description="Helical" evidence="2">
    <location>
        <begin position="86"/>
        <end position="111"/>
    </location>
</feature>
<protein>
    <recommendedName>
        <fullName evidence="5">STE24 endopeptidase</fullName>
    </recommendedName>
</protein>
<name>A0ABD5REL8_9EURY</name>
<keyword evidence="2" id="KW-1133">Transmembrane helix</keyword>
<dbReference type="Proteomes" id="UP001596201">
    <property type="component" value="Unassembled WGS sequence"/>
</dbReference>
<evidence type="ECO:0000256" key="2">
    <source>
        <dbReference type="SAM" id="Phobius"/>
    </source>
</evidence>
<dbReference type="RefSeq" id="WP_227230686.1">
    <property type="nucleotide sequence ID" value="NZ_JAJCVJ010000002.1"/>
</dbReference>
<keyword evidence="2" id="KW-0472">Membrane</keyword>
<keyword evidence="2" id="KW-0812">Transmembrane</keyword>
<gene>
    <name evidence="3" type="ORF">ACFPJ5_15875</name>
</gene>
<evidence type="ECO:0000256" key="1">
    <source>
        <dbReference type="SAM" id="MobiDB-lite"/>
    </source>
</evidence>
<evidence type="ECO:0000313" key="4">
    <source>
        <dbReference type="Proteomes" id="UP001596201"/>
    </source>
</evidence>
<feature type="transmembrane region" description="Helical" evidence="2">
    <location>
        <begin position="160"/>
        <end position="181"/>
    </location>
</feature>
<organism evidence="3 4">
    <name type="scientific">Salinirubrum litoreum</name>
    <dbReference type="NCBI Taxonomy" id="1126234"/>
    <lineage>
        <taxon>Archaea</taxon>
        <taxon>Methanobacteriati</taxon>
        <taxon>Methanobacteriota</taxon>
        <taxon>Stenosarchaea group</taxon>
        <taxon>Halobacteria</taxon>
        <taxon>Halobacteriales</taxon>
        <taxon>Haloferacaceae</taxon>
        <taxon>Salinirubrum</taxon>
    </lineage>
</organism>
<dbReference type="AlphaFoldDB" id="A0ABD5REL8"/>
<feature type="transmembrane region" description="Helical" evidence="2">
    <location>
        <begin position="291"/>
        <end position="308"/>
    </location>
</feature>
<proteinExistence type="predicted"/>
<feature type="transmembrane region" description="Helical" evidence="2">
    <location>
        <begin position="132"/>
        <end position="154"/>
    </location>
</feature>
<sequence>MALSAITVLAVLLTTAVLTVVAGPTFWLAGRLLARTDDPVRWLRRLLLVGLFPVGLGSFGLLWVVGGGETGRALVARVAPTLAESVVGTVAGTAVSLVGVWVVCLVAYAGTLPAIREIRDLDTGLLRATRTFGRYLAVLFAVVAVVLPVTTAPLSGGSALLAVAALLVVFLLATVASPVVIAGTRRTRAPTDAERRRLADLAATAGIDAPTRILPSDATETVEVHLRGYGRWQRLLLSDYALDALDDRELTALLTLRTEQARHRTLELRQVGAFGLIAAVLLIGAGPVPTLPGVVATLLGIVALGVLTRRQAVRADAATATRVGDETLAETLERVAALHDSDPSRGGLAGRLGFTPPTGDRIDRLRES</sequence>
<keyword evidence="4" id="KW-1185">Reference proteome</keyword>
<feature type="transmembrane region" description="Helical" evidence="2">
    <location>
        <begin position="6"/>
        <end position="34"/>
    </location>
</feature>